<keyword evidence="2" id="KW-1185">Reference proteome</keyword>
<dbReference type="SMART" id="SM00579">
    <property type="entry name" value="FBD"/>
    <property type="match status" value="1"/>
</dbReference>
<dbReference type="SUPFAM" id="SSF52047">
    <property type="entry name" value="RNI-like"/>
    <property type="match status" value="1"/>
</dbReference>
<dbReference type="Pfam" id="PF00646">
    <property type="entry name" value="F-box"/>
    <property type="match status" value="1"/>
</dbReference>
<dbReference type="PANTHER" id="PTHR31900:SF25">
    <property type="entry name" value="FBD DOMAIN-CONTAINING PROTEIN"/>
    <property type="match status" value="1"/>
</dbReference>
<evidence type="ECO:0000259" key="1">
    <source>
        <dbReference type="SMART" id="SM00579"/>
    </source>
</evidence>
<dbReference type="SUPFAM" id="SSF81383">
    <property type="entry name" value="F-box domain"/>
    <property type="match status" value="1"/>
</dbReference>
<protein>
    <submittedName>
        <fullName evidence="3">F-box/FBD/LRR-repeat protein At2g05300</fullName>
    </submittedName>
</protein>
<evidence type="ECO:0000313" key="2">
    <source>
        <dbReference type="Proteomes" id="UP000694864"/>
    </source>
</evidence>
<reference evidence="2" key="1">
    <citation type="journal article" date="2014" name="Nat. Commun.">
        <title>The emerging biofuel crop Camelina sativa retains a highly undifferentiated hexaploid genome structure.</title>
        <authorList>
            <person name="Kagale S."/>
            <person name="Koh C."/>
            <person name="Nixon J."/>
            <person name="Bollina V."/>
            <person name="Clarke W.E."/>
            <person name="Tuteja R."/>
            <person name="Spillane C."/>
            <person name="Robinson S.J."/>
            <person name="Links M.G."/>
            <person name="Clarke C."/>
            <person name="Higgins E.E."/>
            <person name="Huebert T."/>
            <person name="Sharpe A.G."/>
            <person name="Parkin I.A."/>
        </authorList>
    </citation>
    <scope>NUCLEOTIDE SEQUENCE [LARGE SCALE GENOMIC DNA]</scope>
    <source>
        <strain evidence="2">cv. DH55</strain>
    </source>
</reference>
<accession>A0ABM1QZV4</accession>
<dbReference type="PANTHER" id="PTHR31900">
    <property type="entry name" value="F-BOX/RNI SUPERFAMILY PROTEIN-RELATED"/>
    <property type="match status" value="1"/>
</dbReference>
<evidence type="ECO:0000313" key="3">
    <source>
        <dbReference type="RefSeq" id="XP_019092292.1"/>
    </source>
</evidence>
<dbReference type="InterPro" id="IPR050232">
    <property type="entry name" value="FBL13/AtMIF1-like"/>
</dbReference>
<dbReference type="InterPro" id="IPR006566">
    <property type="entry name" value="FBD"/>
</dbReference>
<reference evidence="3" key="2">
    <citation type="submission" date="2025-08" db="UniProtKB">
        <authorList>
            <consortium name="RefSeq"/>
        </authorList>
    </citation>
    <scope>IDENTIFICATION</scope>
    <source>
        <tissue evidence="3">Leaf</tissue>
    </source>
</reference>
<dbReference type="GeneID" id="104748537"/>
<dbReference type="Pfam" id="PF08387">
    <property type="entry name" value="FBD"/>
    <property type="match status" value="1"/>
</dbReference>
<dbReference type="RefSeq" id="XP_019092292.1">
    <property type="nucleotide sequence ID" value="XM_019236747.1"/>
</dbReference>
<organism evidence="2 3">
    <name type="scientific">Camelina sativa</name>
    <name type="common">False flax</name>
    <name type="synonym">Myagrum sativum</name>
    <dbReference type="NCBI Taxonomy" id="90675"/>
    <lineage>
        <taxon>Eukaryota</taxon>
        <taxon>Viridiplantae</taxon>
        <taxon>Streptophyta</taxon>
        <taxon>Embryophyta</taxon>
        <taxon>Tracheophyta</taxon>
        <taxon>Spermatophyta</taxon>
        <taxon>Magnoliopsida</taxon>
        <taxon>eudicotyledons</taxon>
        <taxon>Gunneridae</taxon>
        <taxon>Pentapetalae</taxon>
        <taxon>rosids</taxon>
        <taxon>malvids</taxon>
        <taxon>Brassicales</taxon>
        <taxon>Brassicaceae</taxon>
        <taxon>Camelineae</taxon>
        <taxon>Camelina</taxon>
    </lineage>
</organism>
<name>A0ABM1QZV4_CAMSA</name>
<dbReference type="Proteomes" id="UP000694864">
    <property type="component" value="Chromosome 15"/>
</dbReference>
<dbReference type="Pfam" id="PF24758">
    <property type="entry name" value="LRR_At5g56370"/>
    <property type="match status" value="1"/>
</dbReference>
<feature type="domain" description="FBD" evidence="1">
    <location>
        <begin position="347"/>
        <end position="414"/>
    </location>
</feature>
<dbReference type="InterPro" id="IPR036047">
    <property type="entry name" value="F-box-like_dom_sf"/>
</dbReference>
<dbReference type="InterPro" id="IPR055411">
    <property type="entry name" value="LRR_FXL15/At3g58940/PEG3-like"/>
</dbReference>
<gene>
    <name evidence="3" type="primary">LOC104748537</name>
</gene>
<sequence length="414" mass="47635">MWEVNLQRTTEGSREEAGDRIVADYGRDVIVFKILNHLPTEEAVKTSVLSTTWRTLWLLVPRLKLDFKKFPSFNAFLRFGNWFFDSDRVTCIEKLRLYIDGNDASSYLTSWIGASVKRKVQRLLVDHVTRDAYSHHSHEMPLSLYVCESLVCLRLYRLNLAAPELVSLPCLKILRLRDVVFTNETTYERLVSSCPVLEYLKVDVVWNDENVYRVHSRSLKRFRLTRRPSSLWDLRIEYCDPGVVIDAPLLCSLRIFDTISESYTFSDLESPMTSLIYRSFVVRAKQRQKSSTSVSTLNAPGIEDLLIFLRSCPNLKSLILVKGRIGCYNPLCPKREMERLSIAPVPECLLSSLEFVELKSPICGLSPETKLVWYLLENSATLKKLTLRLNSSSSTKDDLVKIPRVSTECEVVFL</sequence>
<dbReference type="InterPro" id="IPR001810">
    <property type="entry name" value="F-box_dom"/>
</dbReference>
<proteinExistence type="predicted"/>